<keyword evidence="2" id="KW-1185">Reference proteome</keyword>
<gene>
    <name evidence="1" type="ordered locus">Plim_2949</name>
</gene>
<dbReference type="STRING" id="521674.Plim_2949"/>
<name>D5SS47_PLAL2</name>
<dbReference type="KEGG" id="plm:Plim_2949"/>
<accession>D5SS47</accession>
<proteinExistence type="predicted"/>
<protein>
    <submittedName>
        <fullName evidence="1">Uncharacterized protein</fullName>
    </submittedName>
</protein>
<dbReference type="Proteomes" id="UP000002220">
    <property type="component" value="Chromosome"/>
</dbReference>
<dbReference type="SUPFAM" id="SSF81301">
    <property type="entry name" value="Nucleotidyltransferase"/>
    <property type="match status" value="1"/>
</dbReference>
<dbReference type="Gene3D" id="3.30.460.40">
    <property type="match status" value="1"/>
</dbReference>
<dbReference type="RefSeq" id="WP_013111202.1">
    <property type="nucleotide sequence ID" value="NC_014148.1"/>
</dbReference>
<dbReference type="InterPro" id="IPR043519">
    <property type="entry name" value="NT_sf"/>
</dbReference>
<dbReference type="OrthoDB" id="268376at2"/>
<dbReference type="HOGENOM" id="CLU_1432604_0_0_0"/>
<evidence type="ECO:0000313" key="1">
    <source>
        <dbReference type="EMBL" id="ADG68771.1"/>
    </source>
</evidence>
<reference evidence="1 2" key="1">
    <citation type="journal article" date="2010" name="Stand. Genomic Sci.">
        <title>Complete genome sequence of Planctomyces limnophilus type strain (Mu 290).</title>
        <authorList>
            <person name="Labutti K."/>
            <person name="Sikorski J."/>
            <person name="Schneider S."/>
            <person name="Nolan M."/>
            <person name="Lucas S."/>
            <person name="Glavina Del Rio T."/>
            <person name="Tice H."/>
            <person name="Cheng J.F."/>
            <person name="Goodwin L."/>
            <person name="Pitluck S."/>
            <person name="Liolios K."/>
            <person name="Ivanova N."/>
            <person name="Mavromatis K."/>
            <person name="Mikhailova N."/>
            <person name="Pati A."/>
            <person name="Chen A."/>
            <person name="Palaniappan K."/>
            <person name="Land M."/>
            <person name="Hauser L."/>
            <person name="Chang Y.J."/>
            <person name="Jeffries C.D."/>
            <person name="Tindall B.J."/>
            <person name="Rohde M."/>
            <person name="Goker M."/>
            <person name="Woyke T."/>
            <person name="Bristow J."/>
            <person name="Eisen J.A."/>
            <person name="Markowitz V."/>
            <person name="Hugenholtz P."/>
            <person name="Kyrpides N.C."/>
            <person name="Klenk H.P."/>
            <person name="Lapidus A."/>
        </authorList>
    </citation>
    <scope>NUCLEOTIDE SEQUENCE [LARGE SCALE GENOMIC DNA]</scope>
    <source>
        <strain evidence="2">ATCC 43296 / DSM 3776 / IFAM 1008 / 290</strain>
    </source>
</reference>
<evidence type="ECO:0000313" key="2">
    <source>
        <dbReference type="Proteomes" id="UP000002220"/>
    </source>
</evidence>
<sequence length="196" mass="21854">MSTVPLQPFDLGRIEMAINKIQERLLRATAALECARVPYAVVGGNAVANWVSRVDEAAVRFTADVDLLFRRSDIPAATEALRKAGFIHRHAAGIDFFTDGADGKFRDAIHIVKANEKVREEYVTAAPDVDESEAGANYRVISLEALVRMKLTSFRDKDRTHLRDMLDVGLVDATWPNRFQPELGNRLQLLIDDPHG</sequence>
<dbReference type="EMBL" id="CP001744">
    <property type="protein sequence ID" value="ADG68771.1"/>
    <property type="molecule type" value="Genomic_DNA"/>
</dbReference>
<dbReference type="AlphaFoldDB" id="D5SS47"/>
<organism evidence="1 2">
    <name type="scientific">Planctopirus limnophila (strain ATCC 43296 / DSM 3776 / IFAM 1008 / Mu 290)</name>
    <name type="common">Planctomyces limnophilus</name>
    <dbReference type="NCBI Taxonomy" id="521674"/>
    <lineage>
        <taxon>Bacteria</taxon>
        <taxon>Pseudomonadati</taxon>
        <taxon>Planctomycetota</taxon>
        <taxon>Planctomycetia</taxon>
        <taxon>Planctomycetales</taxon>
        <taxon>Planctomycetaceae</taxon>
        <taxon>Planctopirus</taxon>
    </lineage>
</organism>